<evidence type="ECO:0000259" key="3">
    <source>
        <dbReference type="Pfam" id="PF12539"/>
    </source>
</evidence>
<gene>
    <name evidence="4" type="ORF">K450DRAFT_200919</name>
</gene>
<keyword evidence="1" id="KW-0175">Coiled coil</keyword>
<organism evidence="4 5">
    <name type="scientific">Umbelopsis ramanniana AG</name>
    <dbReference type="NCBI Taxonomy" id="1314678"/>
    <lineage>
        <taxon>Eukaryota</taxon>
        <taxon>Fungi</taxon>
        <taxon>Fungi incertae sedis</taxon>
        <taxon>Mucoromycota</taxon>
        <taxon>Mucoromycotina</taxon>
        <taxon>Umbelopsidomycetes</taxon>
        <taxon>Umbelopsidales</taxon>
        <taxon>Umbelopsidaceae</taxon>
        <taxon>Umbelopsis</taxon>
    </lineage>
</organism>
<sequence>MLAARNRLLASKSRSFKEEEEDDMIFEEAPSGKVNQHSSQSSTREHYNPYSVNNGVGHAEGDRESPWLIDRPNRKGKSTYLSSQGRMDYVVSDQARALSAKRARLTSDLSDDERPSYGHQSASQSQRSKQPPPSLNIDAFTLSSNTFDNRKLRADLERAKRWIKQAEESFEELVNVRYTEAEKNLEKVREKYEDRFESSEKLIKSLQLTQHQLEVNLDATRDELKSRREQVETLKKENAALQAQCKKQGTTTMDHEELQQFNRWKKNKSYMDSEANDEIISERDQLKAQVAQLTTTIRLREQERDIHIEKAKASDNKKSLLANGIYSTSDGSKSDKTEMYEDLTGLLLTDVKKSNDSIVYNCLQTGRNGTLHFKLTQNHNQPNELHYQPMLDERRDADLIMRLPDYLTTEIEFTRDKANLFFWRLLTFLQSSDKKDHSSNH</sequence>
<feature type="compositionally biased region" description="Low complexity" evidence="2">
    <location>
        <begin position="120"/>
        <end position="129"/>
    </location>
</feature>
<protein>
    <recommendedName>
        <fullName evidence="3">Monopolin complex subunit Csm1/Pcs1 C-terminal domain-containing protein</fullName>
    </recommendedName>
</protein>
<dbReference type="Pfam" id="PF12539">
    <property type="entry name" value="Csm1"/>
    <property type="match status" value="1"/>
</dbReference>
<dbReference type="GO" id="GO:0005730">
    <property type="term" value="C:nucleolus"/>
    <property type="evidence" value="ECO:0007669"/>
    <property type="project" value="TreeGrafter"/>
</dbReference>
<dbReference type="InterPro" id="IPR040349">
    <property type="entry name" value="Csm1/Pcs1"/>
</dbReference>
<dbReference type="GeneID" id="75909999"/>
<feature type="coiled-coil region" evidence="1">
    <location>
        <begin position="276"/>
        <end position="303"/>
    </location>
</feature>
<evidence type="ECO:0000256" key="2">
    <source>
        <dbReference type="SAM" id="MobiDB-lite"/>
    </source>
</evidence>
<comment type="caution">
    <text evidence="4">The sequence shown here is derived from an EMBL/GenBank/DDBJ whole genome shotgun (WGS) entry which is preliminary data.</text>
</comment>
<feature type="domain" description="Monopolin complex subunit Csm1/Pcs1 C-terminal" evidence="3">
    <location>
        <begin position="336"/>
        <end position="416"/>
    </location>
</feature>
<keyword evidence="5" id="KW-1185">Reference proteome</keyword>
<dbReference type="GO" id="GO:0051315">
    <property type="term" value="P:attachment of mitotic spindle microtubules to kinetochore"/>
    <property type="evidence" value="ECO:0007669"/>
    <property type="project" value="TreeGrafter"/>
</dbReference>
<dbReference type="CDD" id="cd23787">
    <property type="entry name" value="RWD_CSM1"/>
    <property type="match status" value="1"/>
</dbReference>
<feature type="compositionally biased region" description="Polar residues" evidence="2">
    <location>
        <begin position="33"/>
        <end position="42"/>
    </location>
</feature>
<proteinExistence type="predicted"/>
<dbReference type="EMBL" id="MU620937">
    <property type="protein sequence ID" value="KAI8577717.1"/>
    <property type="molecule type" value="Genomic_DNA"/>
</dbReference>
<dbReference type="GO" id="GO:1990644">
    <property type="term" value="F:microtubule site clamp"/>
    <property type="evidence" value="ECO:0007669"/>
    <property type="project" value="TreeGrafter"/>
</dbReference>
<dbReference type="InterPro" id="IPR020981">
    <property type="entry name" value="Csm1/Pcs1_C"/>
</dbReference>
<reference evidence="4" key="2">
    <citation type="journal article" date="2022" name="Proc. Natl. Acad. Sci. U.S.A.">
        <title>Diploid-dominant life cycles characterize the early evolution of Fungi.</title>
        <authorList>
            <person name="Amses K.R."/>
            <person name="Simmons D.R."/>
            <person name="Longcore J.E."/>
            <person name="Mondo S.J."/>
            <person name="Seto K."/>
            <person name="Jeronimo G.H."/>
            <person name="Bonds A.E."/>
            <person name="Quandt C.A."/>
            <person name="Davis W.J."/>
            <person name="Chang Y."/>
            <person name="Federici B.A."/>
            <person name="Kuo A."/>
            <person name="LaButti K."/>
            <person name="Pangilinan J."/>
            <person name="Andreopoulos W."/>
            <person name="Tritt A."/>
            <person name="Riley R."/>
            <person name="Hundley H."/>
            <person name="Johnson J."/>
            <person name="Lipzen A."/>
            <person name="Barry K."/>
            <person name="Lang B.F."/>
            <person name="Cuomo C.A."/>
            <person name="Buchler N.E."/>
            <person name="Grigoriev I.V."/>
            <person name="Spatafora J.W."/>
            <person name="Stajich J.E."/>
            <person name="James T.Y."/>
        </authorList>
    </citation>
    <scope>NUCLEOTIDE SEQUENCE</scope>
    <source>
        <strain evidence="4">AG</strain>
    </source>
</reference>
<dbReference type="GO" id="GO:0033551">
    <property type="term" value="C:monopolin complex"/>
    <property type="evidence" value="ECO:0007669"/>
    <property type="project" value="InterPro"/>
</dbReference>
<dbReference type="PANTHER" id="PTHR28006">
    <property type="entry name" value="MONOPOLIN COMPLEX SUBUNIT CSM1"/>
    <property type="match status" value="1"/>
</dbReference>
<dbReference type="GO" id="GO:0072686">
    <property type="term" value="C:mitotic spindle"/>
    <property type="evidence" value="ECO:0007669"/>
    <property type="project" value="TreeGrafter"/>
</dbReference>
<name>A0AAD5E6E4_UMBRA</name>
<dbReference type="AlphaFoldDB" id="A0AAD5E6E4"/>
<feature type="region of interest" description="Disordered" evidence="2">
    <location>
        <begin position="1"/>
        <end position="81"/>
    </location>
</feature>
<feature type="coiled-coil region" evidence="1">
    <location>
        <begin position="149"/>
        <end position="244"/>
    </location>
</feature>
<dbReference type="PANTHER" id="PTHR28006:SF1">
    <property type="entry name" value="MONOPOLIN COMPLEX SUBUNIT CSM1"/>
    <property type="match status" value="1"/>
</dbReference>
<evidence type="ECO:0000313" key="5">
    <source>
        <dbReference type="Proteomes" id="UP001206595"/>
    </source>
</evidence>
<dbReference type="GO" id="GO:0034506">
    <property type="term" value="C:chromosome, centromeric core domain"/>
    <property type="evidence" value="ECO:0007669"/>
    <property type="project" value="TreeGrafter"/>
</dbReference>
<dbReference type="GO" id="GO:0045144">
    <property type="term" value="P:meiotic sister chromatid segregation"/>
    <property type="evidence" value="ECO:0007669"/>
    <property type="project" value="TreeGrafter"/>
</dbReference>
<dbReference type="Gene3D" id="3.90.1150.80">
    <property type="match status" value="1"/>
</dbReference>
<feature type="region of interest" description="Disordered" evidence="2">
    <location>
        <begin position="102"/>
        <end position="135"/>
    </location>
</feature>
<dbReference type="InterPro" id="IPR038608">
    <property type="entry name" value="Csm1/Pcs1_C_sf"/>
</dbReference>
<reference evidence="4" key="1">
    <citation type="submission" date="2021-06" db="EMBL/GenBank/DDBJ databases">
        <authorList>
            <consortium name="DOE Joint Genome Institute"/>
            <person name="Mondo S.J."/>
            <person name="Amses K.R."/>
            <person name="Simmons D.R."/>
            <person name="Longcore J.E."/>
            <person name="Seto K."/>
            <person name="Alves G.H."/>
            <person name="Bonds A.E."/>
            <person name="Quandt C.A."/>
            <person name="Davis W.J."/>
            <person name="Chang Y."/>
            <person name="Letcher P.M."/>
            <person name="Powell M.J."/>
            <person name="Kuo A."/>
            <person name="Labutti K."/>
            <person name="Pangilinan J."/>
            <person name="Andreopoulos W."/>
            <person name="Tritt A."/>
            <person name="Riley R."/>
            <person name="Hundley H."/>
            <person name="Johnson J."/>
            <person name="Lipzen A."/>
            <person name="Barry K."/>
            <person name="Berbee M.L."/>
            <person name="Buchler N.E."/>
            <person name="Grigoriev I.V."/>
            <person name="Spatafora J.W."/>
            <person name="Stajich J.E."/>
            <person name="James T.Y."/>
        </authorList>
    </citation>
    <scope>NUCLEOTIDE SEQUENCE</scope>
    <source>
        <strain evidence="4">AG</strain>
    </source>
</reference>
<dbReference type="RefSeq" id="XP_051442721.1">
    <property type="nucleotide sequence ID" value="XM_051584649.1"/>
</dbReference>
<evidence type="ECO:0000313" key="4">
    <source>
        <dbReference type="EMBL" id="KAI8577717.1"/>
    </source>
</evidence>
<dbReference type="Proteomes" id="UP001206595">
    <property type="component" value="Unassembled WGS sequence"/>
</dbReference>
<accession>A0AAD5E6E4</accession>
<evidence type="ECO:0000256" key="1">
    <source>
        <dbReference type="SAM" id="Coils"/>
    </source>
</evidence>